<accession>A0AC60QX49</accession>
<comment type="caution">
    <text evidence="1">The sequence shown here is derived from an EMBL/GenBank/DDBJ whole genome shotgun (WGS) entry which is preliminary data.</text>
</comment>
<dbReference type="EMBL" id="JABSTQ010003536">
    <property type="protein sequence ID" value="KAG0443361.1"/>
    <property type="molecule type" value="Genomic_DNA"/>
</dbReference>
<evidence type="ECO:0000313" key="2">
    <source>
        <dbReference type="Proteomes" id="UP000805193"/>
    </source>
</evidence>
<dbReference type="Proteomes" id="UP000805193">
    <property type="component" value="Unassembled WGS sequence"/>
</dbReference>
<organism evidence="1 2">
    <name type="scientific">Ixodes persulcatus</name>
    <name type="common">Taiga tick</name>
    <dbReference type="NCBI Taxonomy" id="34615"/>
    <lineage>
        <taxon>Eukaryota</taxon>
        <taxon>Metazoa</taxon>
        <taxon>Ecdysozoa</taxon>
        <taxon>Arthropoda</taxon>
        <taxon>Chelicerata</taxon>
        <taxon>Arachnida</taxon>
        <taxon>Acari</taxon>
        <taxon>Parasitiformes</taxon>
        <taxon>Ixodida</taxon>
        <taxon>Ixodoidea</taxon>
        <taxon>Ixodidae</taxon>
        <taxon>Ixodinae</taxon>
        <taxon>Ixodes</taxon>
    </lineage>
</organism>
<name>A0AC60QX49_IXOPE</name>
<reference evidence="1 2" key="1">
    <citation type="journal article" date="2020" name="Cell">
        <title>Large-Scale Comparative Analyses of Tick Genomes Elucidate Their Genetic Diversity and Vector Capacities.</title>
        <authorList>
            <consortium name="Tick Genome and Microbiome Consortium (TIGMIC)"/>
            <person name="Jia N."/>
            <person name="Wang J."/>
            <person name="Shi W."/>
            <person name="Du L."/>
            <person name="Sun Y."/>
            <person name="Zhan W."/>
            <person name="Jiang J.F."/>
            <person name="Wang Q."/>
            <person name="Zhang B."/>
            <person name="Ji P."/>
            <person name="Bell-Sakyi L."/>
            <person name="Cui X.M."/>
            <person name="Yuan T.T."/>
            <person name="Jiang B.G."/>
            <person name="Yang W.F."/>
            <person name="Lam T.T."/>
            <person name="Chang Q.C."/>
            <person name="Ding S.J."/>
            <person name="Wang X.J."/>
            <person name="Zhu J.G."/>
            <person name="Ruan X.D."/>
            <person name="Zhao L."/>
            <person name="Wei J.T."/>
            <person name="Ye R.Z."/>
            <person name="Que T.C."/>
            <person name="Du C.H."/>
            <person name="Zhou Y.H."/>
            <person name="Cheng J.X."/>
            <person name="Dai P.F."/>
            <person name="Guo W.B."/>
            <person name="Han X.H."/>
            <person name="Huang E.J."/>
            <person name="Li L.F."/>
            <person name="Wei W."/>
            <person name="Gao Y.C."/>
            <person name="Liu J.Z."/>
            <person name="Shao H.Z."/>
            <person name="Wang X."/>
            <person name="Wang C.C."/>
            <person name="Yang T.C."/>
            <person name="Huo Q.B."/>
            <person name="Li W."/>
            <person name="Chen H.Y."/>
            <person name="Chen S.E."/>
            <person name="Zhou L.G."/>
            <person name="Ni X.B."/>
            <person name="Tian J.H."/>
            <person name="Sheng Y."/>
            <person name="Liu T."/>
            <person name="Pan Y.S."/>
            <person name="Xia L.Y."/>
            <person name="Li J."/>
            <person name="Zhao F."/>
            <person name="Cao W.C."/>
        </authorList>
    </citation>
    <scope>NUCLEOTIDE SEQUENCE [LARGE SCALE GENOMIC DNA]</scope>
    <source>
        <strain evidence="1">Iper-2018</strain>
    </source>
</reference>
<proteinExistence type="predicted"/>
<gene>
    <name evidence="1" type="ORF">HPB47_014993</name>
</gene>
<protein>
    <submittedName>
        <fullName evidence="1">Uncharacterized protein</fullName>
    </submittedName>
</protein>
<evidence type="ECO:0000313" key="1">
    <source>
        <dbReference type="EMBL" id="KAG0443361.1"/>
    </source>
</evidence>
<keyword evidence="2" id="KW-1185">Reference proteome</keyword>
<sequence>MQLALQGVRRGKNVNPRPKPRPLKDQEPARPRLKLAVATSSVEAETRSETQAGPAGGDQRRTTQFPSSSDPELQLRASTAAAKGATLCPRVATVARPPSSCEAMSDAAIASTLLAPIVPEVPVPHSGIATVAGRP</sequence>